<protein>
    <recommendedName>
        <fullName evidence="3">VOC domain-containing protein</fullName>
    </recommendedName>
</protein>
<proteinExistence type="predicted"/>
<evidence type="ECO:0008006" key="3">
    <source>
        <dbReference type="Google" id="ProtNLM"/>
    </source>
</evidence>
<organism evidence="1 2">
    <name type="scientific">Salininema proteolyticum</name>
    <dbReference type="NCBI Taxonomy" id="1607685"/>
    <lineage>
        <taxon>Bacteria</taxon>
        <taxon>Bacillati</taxon>
        <taxon>Actinomycetota</taxon>
        <taxon>Actinomycetes</taxon>
        <taxon>Glycomycetales</taxon>
        <taxon>Glycomycetaceae</taxon>
        <taxon>Salininema</taxon>
    </lineage>
</organism>
<dbReference type="InterPro" id="IPR029068">
    <property type="entry name" value="Glyas_Bleomycin-R_OHBP_Dase"/>
</dbReference>
<evidence type="ECO:0000313" key="1">
    <source>
        <dbReference type="EMBL" id="MFC4335403.1"/>
    </source>
</evidence>
<sequence length="283" mass="29941">MRTRGVDHVGVTVSDLEDAIADLRRVGGELCYIEGPIIEPFPGWMKAKLGAREPAPLRVAAVNAFGANLELFEYEKAEGEPAPKPGTPGSFFLLLLTGDPTVVAGRLGVTGGPEGFDTTLPSGVHLAVRPGEGNRLCGGVFLSRAEIPAVEEDFERLFGLEPLRPAAAFGAEGTVFAAREGAELAVLTAEGDSARPANSDLGGHHVAFHADDVDASCDLLDALDGYRALGRPETITDGPIVGDRWIYVASPTGLQLELINMPDGDMPYETNALRTRTPIGERQ</sequence>
<accession>A0ABV8TY90</accession>
<dbReference type="RefSeq" id="WP_380620177.1">
    <property type="nucleotide sequence ID" value="NZ_JBHSDK010000013.1"/>
</dbReference>
<reference evidence="2" key="1">
    <citation type="journal article" date="2019" name="Int. J. Syst. Evol. Microbiol.">
        <title>The Global Catalogue of Microorganisms (GCM) 10K type strain sequencing project: providing services to taxonomists for standard genome sequencing and annotation.</title>
        <authorList>
            <consortium name="The Broad Institute Genomics Platform"/>
            <consortium name="The Broad Institute Genome Sequencing Center for Infectious Disease"/>
            <person name="Wu L."/>
            <person name="Ma J."/>
        </authorList>
    </citation>
    <scope>NUCLEOTIDE SEQUENCE [LARGE SCALE GENOMIC DNA]</scope>
    <source>
        <strain evidence="2">IBRC-M 10908</strain>
    </source>
</reference>
<comment type="caution">
    <text evidence="1">The sequence shown here is derived from an EMBL/GenBank/DDBJ whole genome shotgun (WGS) entry which is preliminary data.</text>
</comment>
<dbReference type="Gene3D" id="3.10.180.10">
    <property type="entry name" value="2,3-Dihydroxybiphenyl 1,2-Dioxygenase, domain 1"/>
    <property type="match status" value="2"/>
</dbReference>
<gene>
    <name evidence="1" type="ORF">ACFPET_09355</name>
</gene>
<dbReference type="Proteomes" id="UP001595823">
    <property type="component" value="Unassembled WGS sequence"/>
</dbReference>
<keyword evidence="2" id="KW-1185">Reference proteome</keyword>
<dbReference type="SUPFAM" id="SSF54593">
    <property type="entry name" value="Glyoxalase/Bleomycin resistance protein/Dihydroxybiphenyl dioxygenase"/>
    <property type="match status" value="1"/>
</dbReference>
<name>A0ABV8TY90_9ACTN</name>
<evidence type="ECO:0000313" key="2">
    <source>
        <dbReference type="Proteomes" id="UP001595823"/>
    </source>
</evidence>
<dbReference type="EMBL" id="JBHSDK010000013">
    <property type="protein sequence ID" value="MFC4335403.1"/>
    <property type="molecule type" value="Genomic_DNA"/>
</dbReference>